<feature type="region of interest" description="Disordered" evidence="1">
    <location>
        <begin position="1"/>
        <end position="81"/>
    </location>
</feature>
<feature type="compositionally biased region" description="Basic residues" evidence="1">
    <location>
        <begin position="28"/>
        <end position="37"/>
    </location>
</feature>
<protein>
    <submittedName>
        <fullName evidence="2">Uncharacterized protein</fullName>
    </submittedName>
</protein>
<feature type="compositionally biased region" description="Basic and acidic residues" evidence="1">
    <location>
        <begin position="38"/>
        <end position="56"/>
    </location>
</feature>
<proteinExistence type="predicted"/>
<feature type="compositionally biased region" description="Basic residues" evidence="1">
    <location>
        <begin position="372"/>
        <end position="382"/>
    </location>
</feature>
<feature type="compositionally biased region" description="Low complexity" evidence="1">
    <location>
        <begin position="179"/>
        <end position="193"/>
    </location>
</feature>
<feature type="compositionally biased region" description="Basic and acidic residues" evidence="1">
    <location>
        <begin position="251"/>
        <end position="264"/>
    </location>
</feature>
<sequence length="382" mass="43427">MSQRLNLKKDESGTYRTKDNERVAKSKAFVRSKPSKKPKADQKKTTKDERGVDPSRARQGTPAVSVGGTLAVNRQDTGSMYPRYYDNTPYTPFHNTAARLAATQWVGGQERSFYANPPPPTWTAYPPSDGYMQPMLPSMYRTQGESNHAFDSGQQSMYMTQVEDGFGQLDLNENAMSGQFSSFQQPPQEDSQPAYHYPEPVDAGVRAAAVTPPQYNDEQSTPPTQAFTQQQQTAHSKPDTRSSRKTRKKRDLGTEERMDRERRRIQAKGHEIFYEDDEYALTKRQTRKFQKWAHDVSKKTPHRPRDPNAQRQASPAQSTGGESWVSVAPSEAVSNTGNHGKTRYARSKKKRQTSPELFDRSRRSGPNGSRSDRRRRYTSPYE</sequence>
<dbReference type="EMBL" id="ML977005">
    <property type="protein sequence ID" value="KAF1953134.1"/>
    <property type="molecule type" value="Genomic_DNA"/>
</dbReference>
<keyword evidence="3" id="KW-1185">Reference proteome</keyword>
<evidence type="ECO:0000256" key="1">
    <source>
        <dbReference type="SAM" id="MobiDB-lite"/>
    </source>
</evidence>
<evidence type="ECO:0000313" key="3">
    <source>
        <dbReference type="Proteomes" id="UP000800035"/>
    </source>
</evidence>
<feature type="region of interest" description="Disordered" evidence="1">
    <location>
        <begin position="285"/>
        <end position="382"/>
    </location>
</feature>
<feature type="region of interest" description="Disordered" evidence="1">
    <location>
        <begin position="178"/>
        <end position="198"/>
    </location>
</feature>
<organism evidence="2 3">
    <name type="scientific">Byssothecium circinans</name>
    <dbReference type="NCBI Taxonomy" id="147558"/>
    <lineage>
        <taxon>Eukaryota</taxon>
        <taxon>Fungi</taxon>
        <taxon>Dikarya</taxon>
        <taxon>Ascomycota</taxon>
        <taxon>Pezizomycotina</taxon>
        <taxon>Dothideomycetes</taxon>
        <taxon>Pleosporomycetidae</taxon>
        <taxon>Pleosporales</taxon>
        <taxon>Massarineae</taxon>
        <taxon>Massarinaceae</taxon>
        <taxon>Byssothecium</taxon>
    </lineage>
</organism>
<reference evidence="2" key="1">
    <citation type="journal article" date="2020" name="Stud. Mycol.">
        <title>101 Dothideomycetes genomes: a test case for predicting lifestyles and emergence of pathogens.</title>
        <authorList>
            <person name="Haridas S."/>
            <person name="Albert R."/>
            <person name="Binder M."/>
            <person name="Bloem J."/>
            <person name="Labutti K."/>
            <person name="Salamov A."/>
            <person name="Andreopoulos B."/>
            <person name="Baker S."/>
            <person name="Barry K."/>
            <person name="Bills G."/>
            <person name="Bluhm B."/>
            <person name="Cannon C."/>
            <person name="Castanera R."/>
            <person name="Culley D."/>
            <person name="Daum C."/>
            <person name="Ezra D."/>
            <person name="Gonzalez J."/>
            <person name="Henrissat B."/>
            <person name="Kuo A."/>
            <person name="Liang C."/>
            <person name="Lipzen A."/>
            <person name="Lutzoni F."/>
            <person name="Magnuson J."/>
            <person name="Mondo S."/>
            <person name="Nolan M."/>
            <person name="Ohm R."/>
            <person name="Pangilinan J."/>
            <person name="Park H.-J."/>
            <person name="Ramirez L."/>
            <person name="Alfaro M."/>
            <person name="Sun H."/>
            <person name="Tritt A."/>
            <person name="Yoshinaga Y."/>
            <person name="Zwiers L.-H."/>
            <person name="Turgeon B."/>
            <person name="Goodwin S."/>
            <person name="Spatafora J."/>
            <person name="Crous P."/>
            <person name="Grigoriev I."/>
        </authorList>
    </citation>
    <scope>NUCLEOTIDE SEQUENCE</scope>
    <source>
        <strain evidence="2">CBS 675.92</strain>
    </source>
</reference>
<feature type="compositionally biased region" description="Basic and acidic residues" evidence="1">
    <location>
        <begin position="7"/>
        <end position="24"/>
    </location>
</feature>
<feature type="compositionally biased region" description="Low complexity" evidence="1">
    <location>
        <begin position="219"/>
        <end position="234"/>
    </location>
</feature>
<feature type="region of interest" description="Disordered" evidence="1">
    <location>
        <begin position="213"/>
        <end position="264"/>
    </location>
</feature>
<name>A0A6A5TLQ9_9PLEO</name>
<accession>A0A6A5TLQ9</accession>
<dbReference type="Proteomes" id="UP000800035">
    <property type="component" value="Unassembled WGS sequence"/>
</dbReference>
<feature type="compositionally biased region" description="Polar residues" evidence="1">
    <location>
        <begin position="309"/>
        <end position="321"/>
    </location>
</feature>
<evidence type="ECO:0000313" key="2">
    <source>
        <dbReference type="EMBL" id="KAF1953134.1"/>
    </source>
</evidence>
<gene>
    <name evidence="2" type="ORF">CC80DRAFT_551524</name>
</gene>
<feature type="compositionally biased region" description="Basic residues" evidence="1">
    <location>
        <begin position="340"/>
        <end position="352"/>
    </location>
</feature>
<dbReference type="AlphaFoldDB" id="A0A6A5TLQ9"/>
<feature type="compositionally biased region" description="Basic and acidic residues" evidence="1">
    <location>
        <begin position="292"/>
        <end position="308"/>
    </location>
</feature>